<name>A0ABR2HUN0_9EUKA</name>
<evidence type="ECO:0000313" key="2">
    <source>
        <dbReference type="Proteomes" id="UP001470230"/>
    </source>
</evidence>
<dbReference type="Proteomes" id="UP001470230">
    <property type="component" value="Unassembled WGS sequence"/>
</dbReference>
<accession>A0ABR2HUN0</accession>
<protein>
    <recommendedName>
        <fullName evidence="3">Ubiquitin-like domain-containing protein</fullName>
    </recommendedName>
</protein>
<organism evidence="1 2">
    <name type="scientific">Tritrichomonas musculus</name>
    <dbReference type="NCBI Taxonomy" id="1915356"/>
    <lineage>
        <taxon>Eukaryota</taxon>
        <taxon>Metamonada</taxon>
        <taxon>Parabasalia</taxon>
        <taxon>Tritrichomonadida</taxon>
        <taxon>Tritrichomonadidae</taxon>
        <taxon>Tritrichomonas</taxon>
    </lineage>
</organism>
<comment type="caution">
    <text evidence="1">The sequence shown here is derived from an EMBL/GenBank/DDBJ whole genome shotgun (WGS) entry which is preliminary data.</text>
</comment>
<evidence type="ECO:0008006" key="3">
    <source>
        <dbReference type="Google" id="ProtNLM"/>
    </source>
</evidence>
<keyword evidence="2" id="KW-1185">Reference proteome</keyword>
<dbReference type="EMBL" id="JAPFFF010000023">
    <property type="protein sequence ID" value="KAK8852846.1"/>
    <property type="molecule type" value="Genomic_DNA"/>
</dbReference>
<proteinExistence type="predicted"/>
<sequence>MEKPTQKRLETIKIICAAKHRTHYFQFADFETVCDLKNSLIKKYKYPDNIVISSKSHRLSDNEKILDNIKDETSKELTLSIPDNSCKV</sequence>
<evidence type="ECO:0000313" key="1">
    <source>
        <dbReference type="EMBL" id="KAK8852846.1"/>
    </source>
</evidence>
<gene>
    <name evidence="1" type="ORF">M9Y10_017838</name>
</gene>
<reference evidence="1 2" key="1">
    <citation type="submission" date="2024-04" db="EMBL/GenBank/DDBJ databases">
        <title>Tritrichomonas musculus Genome.</title>
        <authorList>
            <person name="Alves-Ferreira E."/>
            <person name="Grigg M."/>
            <person name="Lorenzi H."/>
            <person name="Galac M."/>
        </authorList>
    </citation>
    <scope>NUCLEOTIDE SEQUENCE [LARGE SCALE GENOMIC DNA]</scope>
    <source>
        <strain evidence="1 2">EAF2021</strain>
    </source>
</reference>